<sequence length="284" mass="31716">MASCYYATLVGGQCGPSSYNPSIVECVTIKDCNKDILNHCSQYKISNDCGLSGSESMLLLPRAGIFEIDESYMKMKVCPLHRDLYGIRWRCNKTRCSIRNDLAVHKSLSVKGQCGLTTLLSSFIFNKTKILIPVGTGICRSCKEHLAHLATEWRTSNLVSTDDESSNCLELSTSLPQINAEQPEDSNTGTSDELVEEMDKLVLNETRWSIFSPDTASTTSSSSCDVTDVSSSLVARRKKLNEYLEACNIHPLKRPMSNWDQTSERTQERYIQKTCEIVLSVLIK</sequence>
<evidence type="ECO:0000313" key="1">
    <source>
        <dbReference type="EMBL" id="CAB4041723.1"/>
    </source>
</evidence>
<dbReference type="AlphaFoldDB" id="A0A7D9K9R8"/>
<name>A0A7D9K9R8_PARCT</name>
<keyword evidence="2" id="KW-1185">Reference proteome</keyword>
<gene>
    <name evidence="1" type="ORF">PACLA_8A055222</name>
</gene>
<dbReference type="EMBL" id="CACRXK020028819">
    <property type="protein sequence ID" value="CAB4041723.1"/>
    <property type="molecule type" value="Genomic_DNA"/>
</dbReference>
<reference evidence="1" key="1">
    <citation type="submission" date="2020-04" db="EMBL/GenBank/DDBJ databases">
        <authorList>
            <person name="Alioto T."/>
            <person name="Alioto T."/>
            <person name="Gomez Garrido J."/>
        </authorList>
    </citation>
    <scope>NUCLEOTIDE SEQUENCE</scope>
    <source>
        <strain evidence="1">A484AB</strain>
    </source>
</reference>
<proteinExistence type="predicted"/>
<protein>
    <submittedName>
        <fullName evidence="1">Uncharacterized protein</fullName>
    </submittedName>
</protein>
<dbReference type="OrthoDB" id="5988529at2759"/>
<organism evidence="1 2">
    <name type="scientific">Paramuricea clavata</name>
    <name type="common">Red gorgonian</name>
    <name type="synonym">Violescent sea-whip</name>
    <dbReference type="NCBI Taxonomy" id="317549"/>
    <lineage>
        <taxon>Eukaryota</taxon>
        <taxon>Metazoa</taxon>
        <taxon>Cnidaria</taxon>
        <taxon>Anthozoa</taxon>
        <taxon>Octocorallia</taxon>
        <taxon>Malacalcyonacea</taxon>
        <taxon>Plexauridae</taxon>
        <taxon>Paramuricea</taxon>
    </lineage>
</organism>
<evidence type="ECO:0000313" key="2">
    <source>
        <dbReference type="Proteomes" id="UP001152795"/>
    </source>
</evidence>
<dbReference type="Proteomes" id="UP001152795">
    <property type="component" value="Unassembled WGS sequence"/>
</dbReference>
<accession>A0A7D9K9R8</accession>
<comment type="caution">
    <text evidence="1">The sequence shown here is derived from an EMBL/GenBank/DDBJ whole genome shotgun (WGS) entry which is preliminary data.</text>
</comment>